<dbReference type="EC" id="3.5.1.44" evidence="3"/>
<protein>
    <recommendedName>
        <fullName evidence="3">Probable chemoreceptor glutamine deamidase CheD</fullName>
        <ecNumber evidence="3">3.5.1.44</ecNumber>
    </recommendedName>
</protein>
<dbReference type="PANTHER" id="PTHR35147:SF2">
    <property type="entry name" value="CHEMORECEPTOR GLUTAMINE DEAMIDASE CHED-RELATED"/>
    <property type="match status" value="1"/>
</dbReference>
<proteinExistence type="inferred from homology"/>
<evidence type="ECO:0000313" key="4">
    <source>
        <dbReference type="EMBL" id="MFK7161376.1"/>
    </source>
</evidence>
<dbReference type="PANTHER" id="PTHR35147">
    <property type="entry name" value="CHEMORECEPTOR GLUTAMINE DEAMIDASE CHED-RELATED"/>
    <property type="match status" value="1"/>
</dbReference>
<dbReference type="Proteomes" id="UP001621714">
    <property type="component" value="Unassembled WGS sequence"/>
</dbReference>
<comment type="function">
    <text evidence="3">Probably deamidates glutamine residues to glutamate on methyl-accepting chemotaxis receptors (MCPs), playing an important role in chemotaxis.</text>
</comment>
<dbReference type="Pfam" id="PF03975">
    <property type="entry name" value="CheD"/>
    <property type="match status" value="1"/>
</dbReference>
<keyword evidence="1 3" id="KW-0145">Chemotaxis</keyword>
<accession>A0ABW8PZJ5</accession>
<evidence type="ECO:0000256" key="1">
    <source>
        <dbReference type="ARBA" id="ARBA00022500"/>
    </source>
</evidence>
<keyword evidence="2 3" id="KW-0378">Hydrolase</keyword>
<reference evidence="4 5" key="1">
    <citation type="submission" date="2024-02" db="EMBL/GenBank/DDBJ databases">
        <title>Marinospirillum sp. MEB 164 isolated from Lonar lake sediment.</title>
        <authorList>
            <person name="Joshi A."/>
            <person name="Thite S."/>
        </authorList>
    </citation>
    <scope>NUCLEOTIDE SEQUENCE [LARGE SCALE GENOMIC DNA]</scope>
    <source>
        <strain evidence="4 5">MEB164</strain>
    </source>
</reference>
<dbReference type="HAMAP" id="MF_01440">
    <property type="entry name" value="CheD"/>
    <property type="match status" value="1"/>
</dbReference>
<dbReference type="SUPFAM" id="SSF64438">
    <property type="entry name" value="CNF1/YfiH-like putative cysteine hydrolases"/>
    <property type="match status" value="1"/>
</dbReference>
<organism evidence="4 5">
    <name type="scientific">Marinospirillum alkalitolerans</name>
    <dbReference type="NCBI Taxonomy" id="3123374"/>
    <lineage>
        <taxon>Bacteria</taxon>
        <taxon>Pseudomonadati</taxon>
        <taxon>Pseudomonadota</taxon>
        <taxon>Gammaproteobacteria</taxon>
        <taxon>Oceanospirillales</taxon>
        <taxon>Oceanospirillaceae</taxon>
        <taxon>Marinospirillum</taxon>
    </lineage>
</organism>
<dbReference type="InterPro" id="IPR005659">
    <property type="entry name" value="Chemorcpt_Glu_NH3ase_CheD"/>
</dbReference>
<dbReference type="EMBL" id="JBANFI010000005">
    <property type="protein sequence ID" value="MFK7161376.1"/>
    <property type="molecule type" value="Genomic_DNA"/>
</dbReference>
<comment type="catalytic activity">
    <reaction evidence="3">
        <text>L-glutaminyl-[protein] + H2O = L-glutamyl-[protein] + NH4(+)</text>
        <dbReference type="Rhea" id="RHEA:16441"/>
        <dbReference type="Rhea" id="RHEA-COMP:10207"/>
        <dbReference type="Rhea" id="RHEA-COMP:10208"/>
        <dbReference type="ChEBI" id="CHEBI:15377"/>
        <dbReference type="ChEBI" id="CHEBI:28938"/>
        <dbReference type="ChEBI" id="CHEBI:29973"/>
        <dbReference type="ChEBI" id="CHEBI:30011"/>
        <dbReference type="EC" id="3.5.1.44"/>
    </reaction>
</comment>
<dbReference type="CDD" id="cd16352">
    <property type="entry name" value="CheD"/>
    <property type="match status" value="1"/>
</dbReference>
<dbReference type="Gene3D" id="3.30.1330.200">
    <property type="match status" value="1"/>
</dbReference>
<dbReference type="NCBIfam" id="NF010013">
    <property type="entry name" value="PRK13487.1"/>
    <property type="match status" value="1"/>
</dbReference>
<comment type="similarity">
    <text evidence="3">Belongs to the CheD family.</text>
</comment>
<name>A0ABW8PZJ5_9GAMM</name>
<comment type="caution">
    <text evidence="4">The sequence shown here is derived from an EMBL/GenBank/DDBJ whole genome shotgun (WGS) entry which is preliminary data.</text>
</comment>
<gene>
    <name evidence="3 4" type="primary">cheD</name>
    <name evidence="4" type="ORF">V6U78_10045</name>
</gene>
<dbReference type="InterPro" id="IPR038592">
    <property type="entry name" value="CheD-like_sf"/>
</dbReference>
<dbReference type="RefSeq" id="WP_405340062.1">
    <property type="nucleotide sequence ID" value="NZ_JBANFI010000005.1"/>
</dbReference>
<keyword evidence="5" id="KW-1185">Reference proteome</keyword>
<dbReference type="GO" id="GO:0050568">
    <property type="term" value="F:protein-glutamine glutaminase activity"/>
    <property type="evidence" value="ECO:0007669"/>
    <property type="project" value="UniProtKB-EC"/>
</dbReference>
<evidence type="ECO:0000313" key="5">
    <source>
        <dbReference type="Proteomes" id="UP001621714"/>
    </source>
</evidence>
<sequence>MQDSSWSARVDGQPEAHILTPTTYHDPYFDQPAVKLLPGQYYVTGQDKMLVTVLGSCVAVCLRDPHLNLGGMTHFMCPLDFGAPKLIDQGLVYGGYALEILVNQLIKRGAVRERLQAKAFGGGDVLAAPDSQMIGQRNVDFMRSYLAAEQIPLISESLLGPYPQKIYFFPATGRVLVKKLKRLNNNTIFEREAAYCEQLLQVHISGNIELFSE</sequence>
<evidence type="ECO:0000256" key="2">
    <source>
        <dbReference type="ARBA" id="ARBA00022801"/>
    </source>
</evidence>
<evidence type="ECO:0000256" key="3">
    <source>
        <dbReference type="HAMAP-Rule" id="MF_01440"/>
    </source>
</evidence>
<dbReference type="InterPro" id="IPR011324">
    <property type="entry name" value="Cytotoxic_necrot_fac-like_cat"/>
</dbReference>